<name>A0AAN8X608_HALRR</name>
<comment type="caution">
    <text evidence="2">The sequence shown here is derived from an EMBL/GenBank/DDBJ whole genome shotgun (WGS) entry which is preliminary data.</text>
</comment>
<proteinExistence type="predicted"/>
<dbReference type="AlphaFoldDB" id="A0AAN8X608"/>
<gene>
    <name evidence="2" type="ORF">SK128_001537</name>
</gene>
<evidence type="ECO:0000313" key="3">
    <source>
        <dbReference type="Proteomes" id="UP001381693"/>
    </source>
</evidence>
<sequence length="164" mass="18915">MVKVLPRLRGTSKTSKEWRNWRPKASSDYFRERCPEIAKACVCLSSNAKKIASGSEGAQSNEKPEPVTPLPHPHISKVPHTRSCPMHFDTSFTRTEKNQLGENVSTRYYLLLDPTKNMVNWRFYETCGRRQQENHRVQKKEKPPPPVPVAVTSFKQHPKIAKYL</sequence>
<dbReference type="EMBL" id="JAXCGZ010007864">
    <property type="protein sequence ID" value="KAK7078372.1"/>
    <property type="molecule type" value="Genomic_DNA"/>
</dbReference>
<accession>A0AAN8X608</accession>
<evidence type="ECO:0000256" key="1">
    <source>
        <dbReference type="SAM" id="MobiDB-lite"/>
    </source>
</evidence>
<evidence type="ECO:0000313" key="2">
    <source>
        <dbReference type="EMBL" id="KAK7078372.1"/>
    </source>
</evidence>
<protein>
    <submittedName>
        <fullName evidence="2">Uncharacterized protein</fullName>
    </submittedName>
</protein>
<keyword evidence="3" id="KW-1185">Reference proteome</keyword>
<feature type="region of interest" description="Disordered" evidence="1">
    <location>
        <begin position="53"/>
        <end position="82"/>
    </location>
</feature>
<organism evidence="2 3">
    <name type="scientific">Halocaridina rubra</name>
    <name type="common">Hawaiian red shrimp</name>
    <dbReference type="NCBI Taxonomy" id="373956"/>
    <lineage>
        <taxon>Eukaryota</taxon>
        <taxon>Metazoa</taxon>
        <taxon>Ecdysozoa</taxon>
        <taxon>Arthropoda</taxon>
        <taxon>Crustacea</taxon>
        <taxon>Multicrustacea</taxon>
        <taxon>Malacostraca</taxon>
        <taxon>Eumalacostraca</taxon>
        <taxon>Eucarida</taxon>
        <taxon>Decapoda</taxon>
        <taxon>Pleocyemata</taxon>
        <taxon>Caridea</taxon>
        <taxon>Atyoidea</taxon>
        <taxon>Atyidae</taxon>
        <taxon>Halocaridina</taxon>
    </lineage>
</organism>
<reference evidence="2 3" key="1">
    <citation type="submission" date="2023-11" db="EMBL/GenBank/DDBJ databases">
        <title>Halocaridina rubra genome assembly.</title>
        <authorList>
            <person name="Smith C."/>
        </authorList>
    </citation>
    <scope>NUCLEOTIDE SEQUENCE [LARGE SCALE GENOMIC DNA]</scope>
    <source>
        <strain evidence="2">EP-1</strain>
        <tissue evidence="2">Whole</tissue>
    </source>
</reference>
<dbReference type="Proteomes" id="UP001381693">
    <property type="component" value="Unassembled WGS sequence"/>
</dbReference>